<comment type="caution">
    <text evidence="6">The sequence shown here is derived from an EMBL/GenBank/DDBJ whole genome shotgun (WGS) entry which is preliminary data.</text>
</comment>
<dbReference type="RefSeq" id="WP_377291102.1">
    <property type="nucleotide sequence ID" value="NZ_JBHSBM010000025.1"/>
</dbReference>
<evidence type="ECO:0000259" key="5">
    <source>
        <dbReference type="Pfam" id="PF08386"/>
    </source>
</evidence>
<dbReference type="PANTHER" id="PTHR43248">
    <property type="entry name" value="2-SUCCINYL-6-HYDROXY-2,4-CYCLOHEXADIENE-1-CARBOXYLATE SYNTHASE"/>
    <property type="match status" value="1"/>
</dbReference>
<sequence>MRGIPATAATAALSVALAATLAACGAGEDGERGGTAAPSATATAPGAIAWGPCTDIQRPGGQSAAPEPGEECGKLAVPLDYADPSAGTIDIALIRVKATGPGERIGSLLFNFGGPGASGVDTLAQAAKVLGSLRTRYDLVSFDPRGVERSSGVRCGGTAEMDEFTAVDSTPEDAAERAEIEQVIEEFAGACEKTSGKVLPYIGTVSAAEDMERIRQALGDAKLNYVGMSYGTELGAVYATRYPKNVGRFLLDAPVDPSLSMREHTLAQTAGFQQAYESFLKDCVKDGQCKIGADQDAADENVAALLKKLNDKPLPVGSGRELTEGLAITAIASALYSEQTWPFLDQALSTAIRGNGQALMALADNYNGREPDGSYSTIMSSFPAISCVDTAERPDEAELLRTEKEALKISPLFGSAGMGTICSSWPIPGNDESKKIDASGSAPIVVIAGTGDPATPYEWGPKLVEQLGTGVLVTYKGEGHGAYLSGDACVKQVSDDYLLDGKVPAEGTTCPKE</sequence>
<dbReference type="Proteomes" id="UP001595850">
    <property type="component" value="Unassembled WGS sequence"/>
</dbReference>
<reference evidence="7" key="1">
    <citation type="journal article" date="2019" name="Int. J. Syst. Evol. Microbiol.">
        <title>The Global Catalogue of Microorganisms (GCM) 10K type strain sequencing project: providing services to taxonomists for standard genome sequencing and annotation.</title>
        <authorList>
            <consortium name="The Broad Institute Genomics Platform"/>
            <consortium name="The Broad Institute Genome Sequencing Center for Infectious Disease"/>
            <person name="Wu L."/>
            <person name="Ma J."/>
        </authorList>
    </citation>
    <scope>NUCLEOTIDE SEQUENCE [LARGE SCALE GENOMIC DNA]</scope>
    <source>
        <strain evidence="7">TBRC 4489</strain>
    </source>
</reference>
<dbReference type="InterPro" id="IPR051601">
    <property type="entry name" value="Serine_prot/Carboxylest_S33"/>
</dbReference>
<dbReference type="GO" id="GO:0016787">
    <property type="term" value="F:hydrolase activity"/>
    <property type="evidence" value="ECO:0007669"/>
    <property type="project" value="UniProtKB-KW"/>
</dbReference>
<dbReference type="Pfam" id="PF08386">
    <property type="entry name" value="Abhydrolase_4"/>
    <property type="match status" value="1"/>
</dbReference>
<feature type="signal peptide" evidence="4">
    <location>
        <begin position="1"/>
        <end position="18"/>
    </location>
</feature>
<gene>
    <name evidence="6" type="ORF">ACFOWE_22935</name>
</gene>
<keyword evidence="3 6" id="KW-0378">Hydrolase</keyword>
<dbReference type="SUPFAM" id="SSF53474">
    <property type="entry name" value="alpha/beta-Hydrolases"/>
    <property type="match status" value="1"/>
</dbReference>
<dbReference type="Gene3D" id="3.40.50.1820">
    <property type="entry name" value="alpha/beta hydrolase"/>
    <property type="match status" value="1"/>
</dbReference>
<keyword evidence="7" id="KW-1185">Reference proteome</keyword>
<accession>A0ABV8IDE6</accession>
<keyword evidence="2 4" id="KW-0732">Signal</keyword>
<evidence type="ECO:0000313" key="7">
    <source>
        <dbReference type="Proteomes" id="UP001595850"/>
    </source>
</evidence>
<dbReference type="EMBL" id="JBHSBM010000025">
    <property type="protein sequence ID" value="MFC4061166.1"/>
    <property type="molecule type" value="Genomic_DNA"/>
</dbReference>
<protein>
    <submittedName>
        <fullName evidence="6">Alpha/beta hydrolase</fullName>
    </submittedName>
</protein>
<dbReference type="InterPro" id="IPR013595">
    <property type="entry name" value="Pept_S33_TAP-like_C"/>
</dbReference>
<comment type="similarity">
    <text evidence="1">Belongs to the peptidase S33 family.</text>
</comment>
<evidence type="ECO:0000313" key="6">
    <source>
        <dbReference type="EMBL" id="MFC4061166.1"/>
    </source>
</evidence>
<evidence type="ECO:0000256" key="3">
    <source>
        <dbReference type="ARBA" id="ARBA00022801"/>
    </source>
</evidence>
<evidence type="ECO:0000256" key="1">
    <source>
        <dbReference type="ARBA" id="ARBA00010088"/>
    </source>
</evidence>
<dbReference type="InterPro" id="IPR029058">
    <property type="entry name" value="AB_hydrolase_fold"/>
</dbReference>
<feature type="domain" description="Peptidase S33 tripeptidyl aminopeptidase-like C-terminal" evidence="5">
    <location>
        <begin position="413"/>
        <end position="510"/>
    </location>
</feature>
<organism evidence="6 7">
    <name type="scientific">Planomonospora corallina</name>
    <dbReference type="NCBI Taxonomy" id="1806052"/>
    <lineage>
        <taxon>Bacteria</taxon>
        <taxon>Bacillati</taxon>
        <taxon>Actinomycetota</taxon>
        <taxon>Actinomycetes</taxon>
        <taxon>Streptosporangiales</taxon>
        <taxon>Streptosporangiaceae</taxon>
        <taxon>Planomonospora</taxon>
    </lineage>
</organism>
<dbReference type="PROSITE" id="PS51257">
    <property type="entry name" value="PROKAR_LIPOPROTEIN"/>
    <property type="match status" value="1"/>
</dbReference>
<evidence type="ECO:0000256" key="2">
    <source>
        <dbReference type="ARBA" id="ARBA00022729"/>
    </source>
</evidence>
<proteinExistence type="inferred from homology"/>
<evidence type="ECO:0000256" key="4">
    <source>
        <dbReference type="SAM" id="SignalP"/>
    </source>
</evidence>
<name>A0ABV8IDE6_9ACTN</name>
<feature type="chain" id="PRO_5047263947" evidence="4">
    <location>
        <begin position="19"/>
        <end position="513"/>
    </location>
</feature>
<dbReference type="PANTHER" id="PTHR43248:SF29">
    <property type="entry name" value="TRIPEPTIDYL AMINOPEPTIDASE"/>
    <property type="match status" value="1"/>
</dbReference>